<dbReference type="SUPFAM" id="SSF52402">
    <property type="entry name" value="Adenine nucleotide alpha hydrolases-like"/>
    <property type="match status" value="1"/>
</dbReference>
<dbReference type="GO" id="GO:0006529">
    <property type="term" value="P:asparagine biosynthetic process"/>
    <property type="evidence" value="ECO:0007669"/>
    <property type="project" value="UniProtKB-KW"/>
</dbReference>
<dbReference type="EC" id="6.3.5.4" evidence="2"/>
<reference evidence="6 7" key="1">
    <citation type="submission" date="2020-08" db="EMBL/GenBank/DDBJ databases">
        <title>Sequencing the genomes of 1000 actinobacteria strains.</title>
        <authorList>
            <person name="Klenk H.-P."/>
        </authorList>
    </citation>
    <scope>NUCLEOTIDE SEQUENCE [LARGE SCALE GENOMIC DNA]</scope>
    <source>
        <strain evidence="6 7">DSM 43851</strain>
    </source>
</reference>
<dbReference type="GO" id="GO:0004066">
    <property type="term" value="F:asparagine synthase (glutamine-hydrolyzing) activity"/>
    <property type="evidence" value="ECO:0007669"/>
    <property type="project" value="UniProtKB-EC"/>
</dbReference>
<accession>A0A7W9KPX6</accession>
<keyword evidence="3" id="KW-0061">Asparagine biosynthesis</keyword>
<dbReference type="InterPro" id="IPR001962">
    <property type="entry name" value="Asn_synthase"/>
</dbReference>
<feature type="domain" description="Asparagine synthetase" evidence="5">
    <location>
        <begin position="203"/>
        <end position="584"/>
    </location>
</feature>
<dbReference type="EMBL" id="JACHIR010000001">
    <property type="protein sequence ID" value="MBB5896455.1"/>
    <property type="molecule type" value="Genomic_DNA"/>
</dbReference>
<comment type="catalytic activity">
    <reaction evidence="4">
        <text>L-aspartate + L-glutamine + ATP + H2O = L-asparagine + L-glutamate + AMP + diphosphate + H(+)</text>
        <dbReference type="Rhea" id="RHEA:12228"/>
        <dbReference type="ChEBI" id="CHEBI:15377"/>
        <dbReference type="ChEBI" id="CHEBI:15378"/>
        <dbReference type="ChEBI" id="CHEBI:29985"/>
        <dbReference type="ChEBI" id="CHEBI:29991"/>
        <dbReference type="ChEBI" id="CHEBI:30616"/>
        <dbReference type="ChEBI" id="CHEBI:33019"/>
        <dbReference type="ChEBI" id="CHEBI:58048"/>
        <dbReference type="ChEBI" id="CHEBI:58359"/>
        <dbReference type="ChEBI" id="CHEBI:456215"/>
        <dbReference type="EC" id="6.3.5.4"/>
    </reaction>
</comment>
<evidence type="ECO:0000256" key="2">
    <source>
        <dbReference type="ARBA" id="ARBA00012737"/>
    </source>
</evidence>
<keyword evidence="7" id="KW-1185">Reference proteome</keyword>
<organism evidence="6 7">
    <name type="scientific">Kutzneria kofuensis</name>
    <dbReference type="NCBI Taxonomy" id="103725"/>
    <lineage>
        <taxon>Bacteria</taxon>
        <taxon>Bacillati</taxon>
        <taxon>Actinomycetota</taxon>
        <taxon>Actinomycetes</taxon>
        <taxon>Pseudonocardiales</taxon>
        <taxon>Pseudonocardiaceae</taxon>
        <taxon>Kutzneria</taxon>
    </lineage>
</organism>
<name>A0A7W9KPX6_9PSEU</name>
<keyword evidence="6" id="KW-0436">Ligase</keyword>
<dbReference type="InterPro" id="IPR029055">
    <property type="entry name" value="Ntn_hydrolases_N"/>
</dbReference>
<dbReference type="InterPro" id="IPR051786">
    <property type="entry name" value="ASN_synthetase/amidase"/>
</dbReference>
<dbReference type="Gene3D" id="3.40.50.620">
    <property type="entry name" value="HUPs"/>
    <property type="match status" value="2"/>
</dbReference>
<evidence type="ECO:0000313" key="6">
    <source>
        <dbReference type="EMBL" id="MBB5896455.1"/>
    </source>
</evidence>
<keyword evidence="3" id="KW-0028">Amino-acid biosynthesis</keyword>
<evidence type="ECO:0000256" key="4">
    <source>
        <dbReference type="ARBA" id="ARBA00048741"/>
    </source>
</evidence>
<dbReference type="Proteomes" id="UP000585638">
    <property type="component" value="Unassembled WGS sequence"/>
</dbReference>
<gene>
    <name evidence="6" type="ORF">BJ998_007651</name>
</gene>
<proteinExistence type="predicted"/>
<comment type="pathway">
    <text evidence="1">Amino-acid biosynthesis; L-asparagine biosynthesis; L-asparagine from L-aspartate (L-Gln route): step 1/1.</text>
</comment>
<sequence>MRFALMVLPDTAAAAAVSGRHVRDGVRVVPHASGRPWLVGRWSPDECVVGTAGPVSVAVLGICPVTAAQLAKWAAELRTVADADRLARSLSGTFHLVVSVNGDVRVQGSVTGLRPVFHAMVDGVPVAADRADVLGDVVDEEMLAARVVCGLLPPPLGERPLWRGVSALPPDHYLVLRADRVRQVRWWRAPTPEVGLREGAVRVRAALADAVSARQCERWGSDLSGGLDSSSLCFLAARHNPELLTFRWAEAEAANDDAIFSAVASEQLPAAEHLVLPQTELPACFADPATIIDVEQPYPFMRTATRIRRTAMVLADNGVTRHLAGHGGDELFGDLPGYLSRLLRRRPLTAVNHVRGQLALHRWPLRPTLAALLRPGTASTWWAAQAEQLTVPPLPGRFPVLGWGLGSLRASEWASADAIATTRDVLRRHAETAEPLDADLGQHQYLTTLRQGAAAYRQLARVFGDANVALELPFLDDRVVEAAMAVRLPERATPYRYKPLLAEAMQGVLPERIRTRTTKGVFNQDVRAGFRRHRDTIADLFADSALAARGLIDRDRLIAGLFAPYADFRPVFAVEGLIGCENWLRATDRPTRPEDSRAATTAP</sequence>
<dbReference type="PANTHER" id="PTHR43284">
    <property type="entry name" value="ASPARAGINE SYNTHETASE (GLUTAMINE-HYDROLYZING)"/>
    <property type="match status" value="1"/>
</dbReference>
<dbReference type="InterPro" id="IPR014729">
    <property type="entry name" value="Rossmann-like_a/b/a_fold"/>
</dbReference>
<dbReference type="RefSeq" id="WP_246488735.1">
    <property type="nucleotide sequence ID" value="NZ_BAAAWY010000016.1"/>
</dbReference>
<dbReference type="PANTHER" id="PTHR43284:SF1">
    <property type="entry name" value="ASPARAGINE SYNTHETASE"/>
    <property type="match status" value="1"/>
</dbReference>
<protein>
    <recommendedName>
        <fullName evidence="2">asparagine synthase (glutamine-hydrolyzing)</fullName>
        <ecNumber evidence="2">6.3.5.4</ecNumber>
    </recommendedName>
</protein>
<evidence type="ECO:0000259" key="5">
    <source>
        <dbReference type="Pfam" id="PF00733"/>
    </source>
</evidence>
<comment type="caution">
    <text evidence="6">The sequence shown here is derived from an EMBL/GenBank/DDBJ whole genome shotgun (WGS) entry which is preliminary data.</text>
</comment>
<dbReference type="Pfam" id="PF00733">
    <property type="entry name" value="Asn_synthase"/>
    <property type="match status" value="1"/>
</dbReference>
<dbReference type="SUPFAM" id="SSF56235">
    <property type="entry name" value="N-terminal nucleophile aminohydrolases (Ntn hydrolases)"/>
    <property type="match status" value="1"/>
</dbReference>
<evidence type="ECO:0000313" key="7">
    <source>
        <dbReference type="Proteomes" id="UP000585638"/>
    </source>
</evidence>
<evidence type="ECO:0000256" key="1">
    <source>
        <dbReference type="ARBA" id="ARBA00005187"/>
    </source>
</evidence>
<evidence type="ECO:0000256" key="3">
    <source>
        <dbReference type="ARBA" id="ARBA00022888"/>
    </source>
</evidence>
<dbReference type="AlphaFoldDB" id="A0A7W9KPX6"/>